<dbReference type="Proteomes" id="UP001418222">
    <property type="component" value="Unassembled WGS sequence"/>
</dbReference>
<dbReference type="InterPro" id="IPR044861">
    <property type="entry name" value="IPNS-like_FE2OG_OXY"/>
</dbReference>
<dbReference type="AlphaFoldDB" id="A0AAP0BHP6"/>
<evidence type="ECO:0000259" key="6">
    <source>
        <dbReference type="PROSITE" id="PS51471"/>
    </source>
</evidence>
<dbReference type="InterPro" id="IPR050295">
    <property type="entry name" value="Plant_2OG-oxidoreductases"/>
</dbReference>
<name>A0AAP0BHP6_9ASPA</name>
<organism evidence="7 8">
    <name type="scientific">Platanthera zijinensis</name>
    <dbReference type="NCBI Taxonomy" id="2320716"/>
    <lineage>
        <taxon>Eukaryota</taxon>
        <taxon>Viridiplantae</taxon>
        <taxon>Streptophyta</taxon>
        <taxon>Embryophyta</taxon>
        <taxon>Tracheophyta</taxon>
        <taxon>Spermatophyta</taxon>
        <taxon>Magnoliopsida</taxon>
        <taxon>Liliopsida</taxon>
        <taxon>Asparagales</taxon>
        <taxon>Orchidaceae</taxon>
        <taxon>Orchidoideae</taxon>
        <taxon>Orchideae</taxon>
        <taxon>Orchidinae</taxon>
        <taxon>Platanthera</taxon>
    </lineage>
</organism>
<accession>A0AAP0BHP6</accession>
<evidence type="ECO:0000256" key="3">
    <source>
        <dbReference type="ARBA" id="ARBA00023002"/>
    </source>
</evidence>
<evidence type="ECO:0000256" key="1">
    <source>
        <dbReference type="ARBA" id="ARBA00008056"/>
    </source>
</evidence>
<dbReference type="InterPro" id="IPR005123">
    <property type="entry name" value="Oxoglu/Fe-dep_dioxygenase_dom"/>
</dbReference>
<proteinExistence type="inferred from homology"/>
<dbReference type="Pfam" id="PF14226">
    <property type="entry name" value="DIOX_N"/>
    <property type="match status" value="1"/>
</dbReference>
<dbReference type="PROSITE" id="PS51471">
    <property type="entry name" value="FE2OG_OXY"/>
    <property type="match status" value="1"/>
</dbReference>
<dbReference type="GO" id="GO:0016491">
    <property type="term" value="F:oxidoreductase activity"/>
    <property type="evidence" value="ECO:0007669"/>
    <property type="project" value="UniProtKB-KW"/>
</dbReference>
<sequence length="366" mass="40936">MASTESKTTLDLGRSVPVPNVQELAAAISAAIGAGEVPERYIRPEAESDPVSSPSAGLKLPVIDMSKLLDPASLEEQELARLGLACRDWGFFQIINHVVPGEVVNKVKDDMMGFFKLPLKEREAIKQSPGNVEGYGQLFVQSEEQKLDWADMLVLVTHPFARRNMRFWPTNPPTFRDTLQKYTSEMRKLTGILVRLMGQDLGIKNPELLSNLVSEQMQSVRITYYPPCNHANKVVGLSPHSDGTGLTVLLQANDVNGLQIKKDGKWFPVMAKPGAFIVNVGDMIEIMSNGKYKSIEHRVLVNAERERLSIATFHSPPFDVTLRPFPELAEDEKEHYSAINVEQFMKAYMTEKLDGKSLLERLKLCN</sequence>
<comment type="similarity">
    <text evidence="1 5">Belongs to the iron/ascorbate-dependent oxidoreductase family.</text>
</comment>
<dbReference type="GO" id="GO:0046872">
    <property type="term" value="F:metal ion binding"/>
    <property type="evidence" value="ECO:0007669"/>
    <property type="project" value="UniProtKB-KW"/>
</dbReference>
<dbReference type="EMBL" id="JBBWWQ010000008">
    <property type="protein sequence ID" value="KAK8940504.1"/>
    <property type="molecule type" value="Genomic_DNA"/>
</dbReference>
<keyword evidence="3 5" id="KW-0560">Oxidoreductase</keyword>
<evidence type="ECO:0000313" key="8">
    <source>
        <dbReference type="Proteomes" id="UP001418222"/>
    </source>
</evidence>
<evidence type="ECO:0000256" key="4">
    <source>
        <dbReference type="ARBA" id="ARBA00023004"/>
    </source>
</evidence>
<keyword evidence="8" id="KW-1185">Reference proteome</keyword>
<dbReference type="InterPro" id="IPR026992">
    <property type="entry name" value="DIOX_N"/>
</dbReference>
<dbReference type="SUPFAM" id="SSF51197">
    <property type="entry name" value="Clavaminate synthase-like"/>
    <property type="match status" value="1"/>
</dbReference>
<dbReference type="FunFam" id="2.60.120.330:FF:000001">
    <property type="entry name" value="Protein SRG1"/>
    <property type="match status" value="1"/>
</dbReference>
<comment type="caution">
    <text evidence="7">The sequence shown here is derived from an EMBL/GenBank/DDBJ whole genome shotgun (WGS) entry which is preliminary data.</text>
</comment>
<dbReference type="PANTHER" id="PTHR47991">
    <property type="entry name" value="OXOGLUTARATE/IRON-DEPENDENT DIOXYGENASE"/>
    <property type="match status" value="1"/>
</dbReference>
<keyword evidence="2 5" id="KW-0479">Metal-binding</keyword>
<dbReference type="Pfam" id="PF03171">
    <property type="entry name" value="2OG-FeII_Oxy"/>
    <property type="match status" value="1"/>
</dbReference>
<dbReference type="Gene3D" id="2.60.120.330">
    <property type="entry name" value="B-lactam Antibiotic, Isopenicillin N Synthase, Chain"/>
    <property type="match status" value="1"/>
</dbReference>
<gene>
    <name evidence="7" type="primary">NCS1</name>
    <name evidence="7" type="ORF">KSP39_PZI009724</name>
</gene>
<reference evidence="7 8" key="1">
    <citation type="journal article" date="2022" name="Nat. Plants">
        <title>Genomes of leafy and leafless Platanthera orchids illuminate the evolution of mycoheterotrophy.</title>
        <authorList>
            <person name="Li M.H."/>
            <person name="Liu K.W."/>
            <person name="Li Z."/>
            <person name="Lu H.C."/>
            <person name="Ye Q.L."/>
            <person name="Zhang D."/>
            <person name="Wang J.Y."/>
            <person name="Li Y.F."/>
            <person name="Zhong Z.M."/>
            <person name="Liu X."/>
            <person name="Yu X."/>
            <person name="Liu D.K."/>
            <person name="Tu X.D."/>
            <person name="Liu B."/>
            <person name="Hao Y."/>
            <person name="Liao X.Y."/>
            <person name="Jiang Y.T."/>
            <person name="Sun W.H."/>
            <person name="Chen J."/>
            <person name="Chen Y.Q."/>
            <person name="Ai Y."/>
            <person name="Zhai J.W."/>
            <person name="Wu S.S."/>
            <person name="Zhou Z."/>
            <person name="Hsiao Y.Y."/>
            <person name="Wu W.L."/>
            <person name="Chen Y.Y."/>
            <person name="Lin Y.F."/>
            <person name="Hsu J.L."/>
            <person name="Li C.Y."/>
            <person name="Wang Z.W."/>
            <person name="Zhao X."/>
            <person name="Zhong W.Y."/>
            <person name="Ma X.K."/>
            <person name="Ma L."/>
            <person name="Huang J."/>
            <person name="Chen G.Z."/>
            <person name="Huang M.Z."/>
            <person name="Huang L."/>
            <person name="Peng D.H."/>
            <person name="Luo Y.B."/>
            <person name="Zou S.Q."/>
            <person name="Chen S.P."/>
            <person name="Lan S."/>
            <person name="Tsai W.C."/>
            <person name="Van de Peer Y."/>
            <person name="Liu Z.J."/>
        </authorList>
    </citation>
    <scope>NUCLEOTIDE SEQUENCE [LARGE SCALE GENOMIC DNA]</scope>
    <source>
        <strain evidence="7">Lor287</strain>
    </source>
</reference>
<feature type="domain" description="Fe2OG dioxygenase" evidence="6">
    <location>
        <begin position="213"/>
        <end position="316"/>
    </location>
</feature>
<protein>
    <submittedName>
        <fullName evidence="7">S-norcoclaurine synthase 1</fullName>
    </submittedName>
</protein>
<evidence type="ECO:0000256" key="2">
    <source>
        <dbReference type="ARBA" id="ARBA00022723"/>
    </source>
</evidence>
<evidence type="ECO:0000256" key="5">
    <source>
        <dbReference type="RuleBase" id="RU003682"/>
    </source>
</evidence>
<keyword evidence="4 5" id="KW-0408">Iron</keyword>
<dbReference type="InterPro" id="IPR027443">
    <property type="entry name" value="IPNS-like_sf"/>
</dbReference>
<evidence type="ECO:0000313" key="7">
    <source>
        <dbReference type="EMBL" id="KAK8940504.1"/>
    </source>
</evidence>